<dbReference type="Proteomes" id="UP000652761">
    <property type="component" value="Unassembled WGS sequence"/>
</dbReference>
<protein>
    <submittedName>
        <fullName evidence="2">Uncharacterized protein</fullName>
    </submittedName>
</protein>
<organism evidence="2 3">
    <name type="scientific">Colocasia esculenta</name>
    <name type="common">Wild taro</name>
    <name type="synonym">Arum esculentum</name>
    <dbReference type="NCBI Taxonomy" id="4460"/>
    <lineage>
        <taxon>Eukaryota</taxon>
        <taxon>Viridiplantae</taxon>
        <taxon>Streptophyta</taxon>
        <taxon>Embryophyta</taxon>
        <taxon>Tracheophyta</taxon>
        <taxon>Spermatophyta</taxon>
        <taxon>Magnoliopsida</taxon>
        <taxon>Liliopsida</taxon>
        <taxon>Araceae</taxon>
        <taxon>Aroideae</taxon>
        <taxon>Colocasieae</taxon>
        <taxon>Colocasia</taxon>
    </lineage>
</organism>
<dbReference type="EMBL" id="NMUH01000080">
    <property type="protein sequence ID" value="MQL70835.1"/>
    <property type="molecule type" value="Genomic_DNA"/>
</dbReference>
<evidence type="ECO:0000313" key="2">
    <source>
        <dbReference type="EMBL" id="MQL70835.1"/>
    </source>
</evidence>
<dbReference type="AlphaFoldDB" id="A0A843TII8"/>
<gene>
    <name evidence="2" type="ORF">Taro_003168</name>
</gene>
<feature type="compositionally biased region" description="Low complexity" evidence="1">
    <location>
        <begin position="1"/>
        <end position="12"/>
    </location>
</feature>
<dbReference type="InterPro" id="IPR004252">
    <property type="entry name" value="Probable_transposase_24"/>
</dbReference>
<name>A0A843TII8_COLES</name>
<dbReference type="Pfam" id="PF03004">
    <property type="entry name" value="Transposase_24"/>
    <property type="match status" value="1"/>
</dbReference>
<sequence length="228" mass="23890">MVRGGRSGSSSRRGIRGRALFPASVSGSPSSERTPPLPSGLVAGPSSASPSVPAAVGASSESPPVVAEPASIHESYGRGAVSICMDDDRKEKELKRQPTFSEVFDRTHKKKGTYAYISDRARVVAQSYSQQMTEKYVGEDEQPPLDPEVWVAASGAPKKGHVYGFGHSIDTSQVLSGGSSSGSQTSAFHAGVGTPGTSPGQLMGFIDSRISSLESRLADSMETRLAQM</sequence>
<dbReference type="OrthoDB" id="1112515at2759"/>
<evidence type="ECO:0000313" key="3">
    <source>
        <dbReference type="Proteomes" id="UP000652761"/>
    </source>
</evidence>
<reference evidence="2" key="1">
    <citation type="submission" date="2017-07" db="EMBL/GenBank/DDBJ databases">
        <title>Taro Niue Genome Assembly and Annotation.</title>
        <authorList>
            <person name="Atibalentja N."/>
            <person name="Keating K."/>
            <person name="Fields C.J."/>
        </authorList>
    </citation>
    <scope>NUCLEOTIDE SEQUENCE</scope>
    <source>
        <strain evidence="2">Niue_2</strain>
        <tissue evidence="2">Leaf</tissue>
    </source>
</reference>
<comment type="caution">
    <text evidence="2">The sequence shown here is derived from an EMBL/GenBank/DDBJ whole genome shotgun (WGS) entry which is preliminary data.</text>
</comment>
<accession>A0A843TII8</accession>
<proteinExistence type="predicted"/>
<feature type="region of interest" description="Disordered" evidence="1">
    <location>
        <begin position="1"/>
        <end position="72"/>
    </location>
</feature>
<evidence type="ECO:0000256" key="1">
    <source>
        <dbReference type="SAM" id="MobiDB-lite"/>
    </source>
</evidence>
<feature type="compositionally biased region" description="Low complexity" evidence="1">
    <location>
        <begin position="39"/>
        <end position="67"/>
    </location>
</feature>
<keyword evidence="3" id="KW-1185">Reference proteome</keyword>